<evidence type="ECO:0000256" key="1">
    <source>
        <dbReference type="SAM" id="SignalP"/>
    </source>
</evidence>
<dbReference type="PROSITE" id="PS51257">
    <property type="entry name" value="PROKAR_LIPOPROTEIN"/>
    <property type="match status" value="1"/>
</dbReference>
<keyword evidence="1" id="KW-0732">Signal</keyword>
<evidence type="ECO:0000313" key="2">
    <source>
        <dbReference type="EMBL" id="HJA79465.1"/>
    </source>
</evidence>
<protein>
    <submittedName>
        <fullName evidence="2">Uncharacterized protein</fullName>
    </submittedName>
</protein>
<evidence type="ECO:0000313" key="3">
    <source>
        <dbReference type="Proteomes" id="UP000823821"/>
    </source>
</evidence>
<organism evidence="2 3">
    <name type="scientific">Candidatus Desulfovibrio intestinavium</name>
    <dbReference type="NCBI Taxonomy" id="2838534"/>
    <lineage>
        <taxon>Bacteria</taxon>
        <taxon>Pseudomonadati</taxon>
        <taxon>Thermodesulfobacteriota</taxon>
        <taxon>Desulfovibrionia</taxon>
        <taxon>Desulfovibrionales</taxon>
        <taxon>Desulfovibrionaceae</taxon>
        <taxon>Desulfovibrio</taxon>
    </lineage>
</organism>
<comment type="caution">
    <text evidence="2">The sequence shown here is derived from an EMBL/GenBank/DDBJ whole genome shotgun (WGS) entry which is preliminary data.</text>
</comment>
<gene>
    <name evidence="2" type="ORF">H9784_07875</name>
</gene>
<dbReference type="Proteomes" id="UP000823821">
    <property type="component" value="Unassembled WGS sequence"/>
</dbReference>
<name>A0A9D2HNU9_9BACT</name>
<reference evidence="2" key="1">
    <citation type="journal article" date="2021" name="PeerJ">
        <title>Extensive microbial diversity within the chicken gut microbiome revealed by metagenomics and culture.</title>
        <authorList>
            <person name="Gilroy R."/>
            <person name="Ravi A."/>
            <person name="Getino M."/>
            <person name="Pursley I."/>
            <person name="Horton D.L."/>
            <person name="Alikhan N.F."/>
            <person name="Baker D."/>
            <person name="Gharbi K."/>
            <person name="Hall N."/>
            <person name="Watson M."/>
            <person name="Adriaenssens E.M."/>
            <person name="Foster-Nyarko E."/>
            <person name="Jarju S."/>
            <person name="Secka A."/>
            <person name="Antonio M."/>
            <person name="Oren A."/>
            <person name="Chaudhuri R.R."/>
            <person name="La Ragione R."/>
            <person name="Hildebrand F."/>
            <person name="Pallen M.J."/>
        </authorList>
    </citation>
    <scope>NUCLEOTIDE SEQUENCE</scope>
    <source>
        <strain evidence="2">5032</strain>
    </source>
</reference>
<feature type="chain" id="PRO_5038562488" evidence="1">
    <location>
        <begin position="22"/>
        <end position="332"/>
    </location>
</feature>
<dbReference type="EMBL" id="DWZD01000044">
    <property type="protein sequence ID" value="HJA79465.1"/>
    <property type="molecule type" value="Genomic_DNA"/>
</dbReference>
<feature type="signal peptide" evidence="1">
    <location>
        <begin position="1"/>
        <end position="21"/>
    </location>
</feature>
<dbReference type="AlphaFoldDB" id="A0A9D2HNU9"/>
<sequence>MRRWLSLPLVMLLACCTQAAAADFPRIPSGISCTARTVVDGKAVEVELRLLNNNVFVLQTLARQGEKVAMQVDVSGSWRQSGDGAQLLLDNPFGFHQRAAVGGRGAIYLDIPPWPGAPAVFFVLEQEPLRMTPVRLMGVLHAGGDGRPVLRESGSGQDFAVEGLPAGQTPDLPAFVELSARIRHDGLVVESLRAQSARIPSGLEAERDFAAVCGETVWLLEQQEAARPVTCTFLAQSPHEGRVELVAPGLHAAARYVLGPRNAIRFDLRDDERRSLQLLQETAVLRLLDATSWKTVGDSLALRDAGGRTVFLVPHTARTLSRANPSSHGIPR</sequence>
<accession>A0A9D2HNU9</accession>
<proteinExistence type="predicted"/>
<reference evidence="2" key="2">
    <citation type="submission" date="2021-04" db="EMBL/GenBank/DDBJ databases">
        <authorList>
            <person name="Gilroy R."/>
        </authorList>
    </citation>
    <scope>NUCLEOTIDE SEQUENCE</scope>
    <source>
        <strain evidence="2">5032</strain>
    </source>
</reference>